<sequence length="719" mass="76415">MQPRDLDLLNSVSTPTLHPDGDRCVVAVTRPDFRADAYVGQLWSLPLDGRGPRRITRGFRDTDPLFSPNGKLLGFLRAAQDGRAQLHITDAAGGEPLQLTDQPLGVSWFRFSPDSRQVVFAARVPESGRYGTMDGVPAPAEDPRLVTRLNYRMNGVGYLADKPLQIFLLELPDLQDEPWVPAVGRVAQDLPGADAGEGSGLPTARQLTHEPTDHATPVFSADGSRILFTASLPAGRDGDLVTDAWSLDLAGGGLQRLTNADGAALLSVSHPVESPDGSQLYYLAGELGENGLDFVARNTALYTAPAGNPESSRRLTDVENVDLAEGPVVPVDSGALVFNRTRGRVELLHVSADGGIRPLAGGDRVVIGAAAAGDTVAIAYTDADTAGAVAVVGTAARLTAPDPDGAGNQGPTGHDGAASSRPGEDPAADERTERVLADFSTALRERTRVVPPEELVIEGPDGYPVHGWLVRPAGDGPHPVLLNIHGGPFAQYTGALFDEAQVYAAAGYAVLMCNPRGSAGYGQKHGRVIKEAMGTVDMTDVLAFLDGCLGLHPEILDPGRVGIMGGSYGGYLTAWITAHEHRFAAAVVERGFLDPVSFTGSADIGWFFGGQYTGTDPERVAGQSPMAKVGQARTPTLVLHSEDDLRCPVEQAQRYFAALRMNGIPAELLLFPGENHELSRSGTPWHRRQRFEHILRWWHEHLPVSGADQHNAAMGVAAG</sequence>
<keyword evidence="2" id="KW-0720">Serine protease</keyword>
<evidence type="ECO:0000256" key="1">
    <source>
        <dbReference type="ARBA" id="ARBA00022801"/>
    </source>
</evidence>
<dbReference type="AlphaFoldDB" id="A0A078MTN5"/>
<accession>A0A078MTN5</accession>
<evidence type="ECO:0000256" key="3">
    <source>
        <dbReference type="SAM" id="MobiDB-lite"/>
    </source>
</evidence>
<dbReference type="PATRIC" id="fig|1461584.3.peg.1467"/>
<evidence type="ECO:0000313" key="5">
    <source>
        <dbReference type="EMBL" id="CEA08141.1"/>
    </source>
</evidence>
<dbReference type="SUPFAM" id="SSF82171">
    <property type="entry name" value="DPP6 N-terminal domain-like"/>
    <property type="match status" value="1"/>
</dbReference>
<name>A0A078MTN5_9MICC</name>
<proteinExistence type="predicted"/>
<dbReference type="InterPro" id="IPR011042">
    <property type="entry name" value="6-blade_b-propeller_TolB-like"/>
</dbReference>
<evidence type="ECO:0000256" key="2">
    <source>
        <dbReference type="ARBA" id="ARBA00022825"/>
    </source>
</evidence>
<gene>
    <name evidence="5" type="primary">ptpA_1</name>
    <name evidence="5" type="ORF">BN1051_01479</name>
</gene>
<dbReference type="GO" id="GO:0004252">
    <property type="term" value="F:serine-type endopeptidase activity"/>
    <property type="evidence" value="ECO:0007669"/>
    <property type="project" value="TreeGrafter"/>
</dbReference>
<feature type="domain" description="Peptidase S9 prolyl oligopeptidase catalytic" evidence="4">
    <location>
        <begin position="499"/>
        <end position="702"/>
    </location>
</feature>
<evidence type="ECO:0000259" key="4">
    <source>
        <dbReference type="Pfam" id="PF00326"/>
    </source>
</evidence>
<dbReference type="Pfam" id="PF07676">
    <property type="entry name" value="PD40"/>
    <property type="match status" value="2"/>
</dbReference>
<dbReference type="InterPro" id="IPR029058">
    <property type="entry name" value="AB_hydrolase_fold"/>
</dbReference>
<protein>
    <submittedName>
        <fullName evidence="5">Prolyl tripeptidyl peptidase</fullName>
    </submittedName>
</protein>
<dbReference type="Gene3D" id="2.120.10.30">
    <property type="entry name" value="TolB, C-terminal domain"/>
    <property type="match status" value="2"/>
</dbReference>
<dbReference type="EMBL" id="LN483070">
    <property type="protein sequence ID" value="CEA08141.1"/>
    <property type="molecule type" value="Genomic_DNA"/>
</dbReference>
<dbReference type="Gene3D" id="3.40.50.1820">
    <property type="entry name" value="alpha/beta hydrolase"/>
    <property type="match status" value="1"/>
</dbReference>
<dbReference type="Pfam" id="PF00326">
    <property type="entry name" value="Peptidase_S9"/>
    <property type="match status" value="1"/>
</dbReference>
<keyword evidence="2" id="KW-0645">Protease</keyword>
<reference evidence="5" key="1">
    <citation type="submission" date="2014-07" db="EMBL/GenBank/DDBJ databases">
        <authorList>
            <person name="Urmite Genomes Urmite Genomes"/>
        </authorList>
    </citation>
    <scope>NUCLEOTIDE SEQUENCE</scope>
    <source>
        <strain evidence="5">11W110_air</strain>
    </source>
</reference>
<dbReference type="PANTHER" id="PTHR42776:SF27">
    <property type="entry name" value="DIPEPTIDYL PEPTIDASE FAMILY MEMBER 6"/>
    <property type="match status" value="1"/>
</dbReference>
<keyword evidence="1" id="KW-0378">Hydrolase</keyword>
<dbReference type="InterPro" id="IPR011659">
    <property type="entry name" value="WD40"/>
</dbReference>
<feature type="region of interest" description="Disordered" evidence="3">
    <location>
        <begin position="400"/>
        <end position="432"/>
    </location>
</feature>
<dbReference type="GO" id="GO:0006508">
    <property type="term" value="P:proteolysis"/>
    <property type="evidence" value="ECO:0007669"/>
    <property type="project" value="InterPro"/>
</dbReference>
<dbReference type="InterPro" id="IPR001375">
    <property type="entry name" value="Peptidase_S9_cat"/>
</dbReference>
<dbReference type="PANTHER" id="PTHR42776">
    <property type="entry name" value="SERINE PEPTIDASE S9 FAMILY MEMBER"/>
    <property type="match status" value="1"/>
</dbReference>
<organism evidence="5">
    <name type="scientific">Arthrobacter saudimassiliensis</name>
    <dbReference type="NCBI Taxonomy" id="1461584"/>
    <lineage>
        <taxon>Bacteria</taxon>
        <taxon>Bacillati</taxon>
        <taxon>Actinomycetota</taxon>
        <taxon>Actinomycetes</taxon>
        <taxon>Micrococcales</taxon>
        <taxon>Micrococcaceae</taxon>
        <taxon>Arthrobacter</taxon>
    </lineage>
</organism>
<feature type="compositionally biased region" description="Basic and acidic residues" evidence="3">
    <location>
        <begin position="422"/>
        <end position="432"/>
    </location>
</feature>
<dbReference type="SUPFAM" id="SSF53474">
    <property type="entry name" value="alpha/beta-Hydrolases"/>
    <property type="match status" value="1"/>
</dbReference>